<evidence type="ECO:0000313" key="1">
    <source>
        <dbReference type="Proteomes" id="UP000887580"/>
    </source>
</evidence>
<protein>
    <submittedName>
        <fullName evidence="2">Uncharacterized protein</fullName>
    </submittedName>
</protein>
<evidence type="ECO:0000313" key="2">
    <source>
        <dbReference type="WBParaSite" id="PS1159_v2.g16503.t1"/>
    </source>
</evidence>
<organism evidence="1 2">
    <name type="scientific">Panagrolaimus sp. PS1159</name>
    <dbReference type="NCBI Taxonomy" id="55785"/>
    <lineage>
        <taxon>Eukaryota</taxon>
        <taxon>Metazoa</taxon>
        <taxon>Ecdysozoa</taxon>
        <taxon>Nematoda</taxon>
        <taxon>Chromadorea</taxon>
        <taxon>Rhabditida</taxon>
        <taxon>Tylenchina</taxon>
        <taxon>Panagrolaimomorpha</taxon>
        <taxon>Panagrolaimoidea</taxon>
        <taxon>Panagrolaimidae</taxon>
        <taxon>Panagrolaimus</taxon>
    </lineage>
</organism>
<accession>A0AC35FDT5</accession>
<name>A0AC35FDT5_9BILA</name>
<dbReference type="Proteomes" id="UP000887580">
    <property type="component" value="Unplaced"/>
</dbReference>
<reference evidence="2" key="1">
    <citation type="submission" date="2022-11" db="UniProtKB">
        <authorList>
            <consortium name="WormBaseParasite"/>
        </authorList>
    </citation>
    <scope>IDENTIFICATION</scope>
</reference>
<proteinExistence type="predicted"/>
<dbReference type="WBParaSite" id="PS1159_v2.g16503.t1">
    <property type="protein sequence ID" value="PS1159_v2.g16503.t1"/>
    <property type="gene ID" value="PS1159_v2.g16503"/>
</dbReference>
<sequence length="935" mass="108734">MRNDVAKIFEEIAEKRKISVDAFENIIQCTLLQNGVVPKFSENENEQNDTVMLYKNRNKKRRAKSHSPPAYDNELGPSNPKKSSIFSSSLVPENNAKNNRNVETNFKSEMSLSEKRSNANKARFKQITKKKEKAKQRGEESGKARKKKSLEMTENTIILQQIAMEPVKHVTPPNSVPYKSSGASSLPAKLTPIRQCMEKKEREQQLIKDLQNAMSIAINENIKLLKSNEEFSKKLKEEQRKSKELSDINIDLTNKLLRKSLPKTSSRVPYPNLTPRGKAAVVDRIRKLLEEDNPLYTDLDFEEILHKAFPNLFQKFNFNVEETAEFQLQAGLTRRKMEKVRMMFKRKFKRDIFASRKDVAVFRKNVKEECSIKYFDQDGVMGAVLSDVVKAITLRIQRQKKSGTFILNSNEKFQVCVVEDKGGDYTSIGIIFNSLWKRNSPDAMLFAGIYKGNESRENLIVAFKGHIYDKLNNLKFITVDNERIEIEIFKIADLKMLKIFNGIRQGNAKHSCIVCTLPNDKTFLQLLISIFEKRNFNIINKDICQDDVTLMSSIDSDHIVLPLLHIYLGIVSQIIKIMVMELRRIEFDLEKNFAEDADENENEEELESLQDQLIEAEELQEQWKLFFQHIDIRHEDAVDDDDEFEDDDGFCMASNCIVKITNMPLPERITHTAQPTPSILKCKRTKQFYHTVCVGMNSEAAKNQKKRDFVADEVCFDTVKKVVEEEIKEARIKVINVQDKIKKEYYKNMMPENESRYVKVLENIFKKFGATKQLYYQEYNGNHIRLIVKNATSIIENLVDPETKRNIGNDKIRACCVALDILKRIQDKTEARLLEDHEIDEVVNQIDLYKNHMQNHFPNLSVTHKNHMFIRHVPDYAKKWRTIGLFSEAPIEHQHKINKQRLRLIATTDEHKKCEFLLKSNWEKNYLIDIGNTLL</sequence>